<dbReference type="PROSITE" id="PS51918">
    <property type="entry name" value="RADICAL_SAM"/>
    <property type="match status" value="1"/>
</dbReference>
<dbReference type="SMART" id="SM00729">
    <property type="entry name" value="Elp3"/>
    <property type="match status" value="1"/>
</dbReference>
<dbReference type="InterPro" id="IPR058240">
    <property type="entry name" value="rSAM_sf"/>
</dbReference>
<dbReference type="SUPFAM" id="SSF102114">
    <property type="entry name" value="Radical SAM enzymes"/>
    <property type="match status" value="1"/>
</dbReference>
<keyword evidence="1 5" id="KW-0949">S-adenosyl-L-methionine</keyword>
<gene>
    <name evidence="8" type="ORF">SAMN05216195_112218</name>
</gene>
<dbReference type="InterPro" id="IPR013785">
    <property type="entry name" value="Aldolase_TIM"/>
</dbReference>
<dbReference type="GO" id="GO:0016740">
    <property type="term" value="F:transferase activity"/>
    <property type="evidence" value="ECO:0007669"/>
    <property type="project" value="TreeGrafter"/>
</dbReference>
<feature type="binding site" evidence="5">
    <location>
        <position position="56"/>
    </location>
    <ligand>
        <name>[4Fe-4S] cluster</name>
        <dbReference type="ChEBI" id="CHEBI:49883"/>
        <note>4Fe-4S-S-AdoMet</note>
    </ligand>
</feature>
<feature type="binding site" evidence="6">
    <location>
        <position position="55"/>
    </location>
    <ligand>
        <name>S-adenosyl-L-methionine</name>
        <dbReference type="ChEBI" id="CHEBI:59789"/>
    </ligand>
</feature>
<keyword evidence="5" id="KW-0004">4Fe-4S</keyword>
<dbReference type="SFLD" id="SFLDS00029">
    <property type="entry name" value="Radical_SAM"/>
    <property type="match status" value="1"/>
</dbReference>
<name>A0A1H9WUC3_9PSEU</name>
<dbReference type="CDD" id="cd01335">
    <property type="entry name" value="Radical_SAM"/>
    <property type="match status" value="1"/>
</dbReference>
<dbReference type="EMBL" id="FOFT01000012">
    <property type="protein sequence ID" value="SES37277.1"/>
    <property type="molecule type" value="Genomic_DNA"/>
</dbReference>
<evidence type="ECO:0000259" key="7">
    <source>
        <dbReference type="PROSITE" id="PS51918"/>
    </source>
</evidence>
<dbReference type="Proteomes" id="UP000199028">
    <property type="component" value="Unassembled WGS sequence"/>
</dbReference>
<evidence type="ECO:0000313" key="9">
    <source>
        <dbReference type="Proteomes" id="UP000199028"/>
    </source>
</evidence>
<feature type="binding site" evidence="5">
    <location>
        <position position="49"/>
    </location>
    <ligand>
        <name>[4Fe-4S] cluster</name>
        <dbReference type="ChEBI" id="CHEBI:49883"/>
        <note>4Fe-4S-S-AdoMet</note>
    </ligand>
</feature>
<dbReference type="SFLD" id="SFLDG01280">
    <property type="entry name" value="HydE/PylB-like"/>
    <property type="match status" value="1"/>
</dbReference>
<dbReference type="GO" id="GO:0046872">
    <property type="term" value="F:metal ion binding"/>
    <property type="evidence" value="ECO:0007669"/>
    <property type="project" value="UniProtKB-KW"/>
</dbReference>
<dbReference type="InterPro" id="IPR034422">
    <property type="entry name" value="HydE/PylB-like"/>
</dbReference>
<dbReference type="InterPro" id="IPR007197">
    <property type="entry name" value="rSAM"/>
</dbReference>
<evidence type="ECO:0000256" key="3">
    <source>
        <dbReference type="ARBA" id="ARBA00023004"/>
    </source>
</evidence>
<evidence type="ECO:0000256" key="4">
    <source>
        <dbReference type="ARBA" id="ARBA00023014"/>
    </source>
</evidence>
<dbReference type="SFLD" id="SFLDG01060">
    <property type="entry name" value="BATS_domain_containing"/>
    <property type="match status" value="1"/>
</dbReference>
<evidence type="ECO:0000256" key="1">
    <source>
        <dbReference type="ARBA" id="ARBA00022691"/>
    </source>
</evidence>
<keyword evidence="3 5" id="KW-0408">Iron</keyword>
<dbReference type="PIRSF" id="PIRSF004762">
    <property type="entry name" value="CHP00423"/>
    <property type="match status" value="1"/>
</dbReference>
<proteinExistence type="predicted"/>
<keyword evidence="2" id="KW-0479">Metal-binding</keyword>
<dbReference type="PANTHER" id="PTHR43726">
    <property type="entry name" value="3-METHYLORNITHINE SYNTHASE"/>
    <property type="match status" value="1"/>
</dbReference>
<dbReference type="GO" id="GO:0051539">
    <property type="term" value="F:4 iron, 4 sulfur cluster binding"/>
    <property type="evidence" value="ECO:0007669"/>
    <property type="project" value="UniProtKB-KW"/>
</dbReference>
<evidence type="ECO:0000256" key="2">
    <source>
        <dbReference type="ARBA" id="ARBA00022723"/>
    </source>
</evidence>
<reference evidence="9" key="1">
    <citation type="submission" date="2016-10" db="EMBL/GenBank/DDBJ databases">
        <authorList>
            <person name="Varghese N."/>
            <person name="Submissions S."/>
        </authorList>
    </citation>
    <scope>NUCLEOTIDE SEQUENCE [LARGE SCALE GENOMIC DNA]</scope>
    <source>
        <strain evidence="9">CGMCC 4.578</strain>
    </source>
</reference>
<evidence type="ECO:0000313" key="8">
    <source>
        <dbReference type="EMBL" id="SES37277.1"/>
    </source>
</evidence>
<feature type="binding site" evidence="5">
    <location>
        <position position="53"/>
    </location>
    <ligand>
        <name>[4Fe-4S] cluster</name>
        <dbReference type="ChEBI" id="CHEBI:49883"/>
        <note>4Fe-4S-S-AdoMet</note>
    </ligand>
</feature>
<evidence type="ECO:0000256" key="6">
    <source>
        <dbReference type="PIRSR" id="PIRSR004762-2"/>
    </source>
</evidence>
<feature type="domain" description="Radical SAM core" evidence="7">
    <location>
        <begin position="35"/>
        <end position="257"/>
    </location>
</feature>
<dbReference type="Pfam" id="PF04055">
    <property type="entry name" value="Radical_SAM"/>
    <property type="match status" value="1"/>
</dbReference>
<accession>A0A1H9WUC3</accession>
<keyword evidence="9" id="KW-1185">Reference proteome</keyword>
<dbReference type="PANTHER" id="PTHR43726:SF1">
    <property type="entry name" value="BIOTIN SYNTHASE"/>
    <property type="match status" value="1"/>
</dbReference>
<protein>
    <submittedName>
        <fullName evidence="8">Biotin synthase</fullName>
    </submittedName>
</protein>
<dbReference type="AlphaFoldDB" id="A0A1H9WUC3"/>
<dbReference type="Gene3D" id="3.20.20.70">
    <property type="entry name" value="Aldolase class I"/>
    <property type="match status" value="1"/>
</dbReference>
<dbReference type="InterPro" id="IPR006638">
    <property type="entry name" value="Elp3/MiaA/NifB-like_rSAM"/>
</dbReference>
<dbReference type="RefSeq" id="WP_090069528.1">
    <property type="nucleotide sequence ID" value="NZ_FOFT01000012.1"/>
</dbReference>
<comment type="cofactor">
    <cofactor evidence="5">
        <name>[4Fe-4S] cluster</name>
        <dbReference type="ChEBI" id="CHEBI:49883"/>
    </cofactor>
    <text evidence="5">Binds 1 [4Fe-4S] cluster. The cluster is coordinated with 3 cysteines and an exchangeable S-adenosyl-L-methionine.</text>
</comment>
<organism evidence="8 9">
    <name type="scientific">Lentzea flaviverrucosa</name>
    <dbReference type="NCBI Taxonomy" id="200379"/>
    <lineage>
        <taxon>Bacteria</taxon>
        <taxon>Bacillati</taxon>
        <taxon>Actinomycetota</taxon>
        <taxon>Actinomycetes</taxon>
        <taxon>Pseudonocardiales</taxon>
        <taxon>Pseudonocardiaceae</taxon>
        <taxon>Lentzea</taxon>
    </lineage>
</organism>
<keyword evidence="4 5" id="KW-0411">Iron-sulfur</keyword>
<sequence>MLDERDIVDLLNVRGAEQEELFARAREAREKVFGTRVVVRGVTEITNVCRVNCEFCPMRRDNTRENHSFRLSSEDMVAAATTIRDSGINVVFFQGGEVPQTTRLVGEAIPKIRELFDGDVEILLNLGNKRRDEFAYLFEQGATSYILKHETSDVELNEKMRHETLESRLECLRDLVDIGFKVGTGAIVGLPGQTLGSIARDLLLAQEIGAHMCSVSPFIPAPATPLADCPPGDVEITLNALAASRLLQPSWLIPSVSALAASQSGGQYRGFAAGANVLTVNFTAADHSDRYLIYGKNRFVVRSGYADGLVAEAGLQPSRSVFAGKGALPALACPALS</sequence>
<dbReference type="OrthoDB" id="9786826at2"/>
<evidence type="ECO:0000256" key="5">
    <source>
        <dbReference type="PIRSR" id="PIRSR004762-1"/>
    </source>
</evidence>